<dbReference type="Proteomes" id="UP000265724">
    <property type="component" value="Unassembled WGS sequence"/>
</dbReference>
<dbReference type="PANTHER" id="PTHR43022">
    <property type="entry name" value="PROTEIN SMF"/>
    <property type="match status" value="1"/>
</dbReference>
<feature type="region of interest" description="Disordered" evidence="2">
    <location>
        <begin position="314"/>
        <end position="393"/>
    </location>
</feature>
<dbReference type="InterPro" id="IPR057666">
    <property type="entry name" value="DrpA_SLOG"/>
</dbReference>
<gene>
    <name evidence="4" type="ORF">SMC2_05765</name>
</gene>
<protein>
    <submittedName>
        <fullName evidence="4">DNA-processing protein DprA</fullName>
    </submittedName>
</protein>
<evidence type="ECO:0000313" key="5">
    <source>
        <dbReference type="Proteomes" id="UP000265724"/>
    </source>
</evidence>
<evidence type="ECO:0000313" key="4">
    <source>
        <dbReference type="EMBL" id="RIE13171.1"/>
    </source>
</evidence>
<proteinExistence type="inferred from homology"/>
<organism evidence="4 5">
    <name type="scientific">Candidatus Cryosericum hinesii</name>
    <dbReference type="NCBI Taxonomy" id="2290915"/>
    <lineage>
        <taxon>Bacteria</taxon>
        <taxon>Pseudomonadati</taxon>
        <taxon>Caldisericota/Cryosericota group</taxon>
        <taxon>Candidatus Cryosericota</taxon>
        <taxon>Candidatus Cryosericia</taxon>
        <taxon>Candidatus Cryosericales</taxon>
        <taxon>Candidatus Cryosericaceae</taxon>
        <taxon>Candidatus Cryosericum</taxon>
    </lineage>
</organism>
<keyword evidence="5" id="KW-1185">Reference proteome</keyword>
<comment type="caution">
    <text evidence="4">The sequence shown here is derived from an EMBL/GenBank/DDBJ whole genome shotgun (WGS) entry which is preliminary data.</text>
</comment>
<feature type="domain" description="Smf/DprA SLOG" evidence="3">
    <location>
        <begin position="98"/>
        <end position="295"/>
    </location>
</feature>
<accession>A0ABX9MG16</accession>
<evidence type="ECO:0000256" key="2">
    <source>
        <dbReference type="SAM" id="MobiDB-lite"/>
    </source>
</evidence>
<reference evidence="4 5" key="1">
    <citation type="submission" date="2018-09" db="EMBL/GenBank/DDBJ databases">
        <title>Discovery and Ecogenomic Context for Candidatus Cryosericales, a Global Caldiserica Order Active in Thawing Permafrost.</title>
        <authorList>
            <person name="Martinez M.A."/>
            <person name="Woodcroft B.J."/>
            <person name="Ignacio Espinoza J.C."/>
            <person name="Zayed A."/>
            <person name="Singleton C.M."/>
            <person name="Boyd J."/>
            <person name="Li Y.-F."/>
            <person name="Purvine S."/>
            <person name="Maughan H."/>
            <person name="Hodgkins S.B."/>
            <person name="Anderson D."/>
            <person name="Sederholm M."/>
            <person name="Temperton B."/>
            <person name="Saleska S.R."/>
            <person name="Tyson G.W."/>
            <person name="Rich V.I."/>
        </authorList>
    </citation>
    <scope>NUCLEOTIDE SEQUENCE [LARGE SCALE GENOMIC DNA]</scope>
    <source>
        <strain evidence="4 5">SMC2</strain>
    </source>
</reference>
<dbReference type="InterPro" id="IPR003488">
    <property type="entry name" value="DprA"/>
</dbReference>
<comment type="similarity">
    <text evidence="1">Belongs to the DprA/Smf family.</text>
</comment>
<name>A0ABX9MG16_9BACT</name>
<evidence type="ECO:0000256" key="1">
    <source>
        <dbReference type="ARBA" id="ARBA00006525"/>
    </source>
</evidence>
<dbReference type="SUPFAM" id="SSF102405">
    <property type="entry name" value="MCP/YpsA-like"/>
    <property type="match status" value="1"/>
</dbReference>
<dbReference type="Gene3D" id="3.40.50.450">
    <property type="match status" value="1"/>
</dbReference>
<dbReference type="Pfam" id="PF02481">
    <property type="entry name" value="DNA_processg_A"/>
    <property type="match status" value="1"/>
</dbReference>
<dbReference type="PANTHER" id="PTHR43022:SF1">
    <property type="entry name" value="PROTEIN SMF"/>
    <property type="match status" value="1"/>
</dbReference>
<evidence type="ECO:0000259" key="3">
    <source>
        <dbReference type="Pfam" id="PF02481"/>
    </source>
</evidence>
<sequence length="393" mass="42166">MSTALSQDSQVILLLTAPLMTGRMEPSADLLTPGKYGRLAVFLHDVQRSPGDLLTADADSLIRQCQGIVDGDRLRKLLGRGFLLSQAVERWQTRAIWVVTSADASYPHRLKERLKENAPTVLYGCGDAPILETGGLAVIGSRNATLELLAYTERIGQLAANAQQTVVSGGARGIDQASMRGALEAGGTAAGMLADSLERAALNREYRSPLMEGQLVLVSSYDPMAGFNVGNAMQRNKLIYALADAALVISSDYQKGGTWAGAAEQLTTLRLVPVFVRSQGEIDKGLQELQNMGALPWPNPSNAEDLVRTLRPEQDPTTHNEEQAPAPVHESIPEPPATTKTKPAPAKRRSKPRKSAGGIAEPTLFDAVPEKTVSNKRATTRHEKTEGTTDADG</sequence>
<dbReference type="RefSeq" id="WP_119087747.1">
    <property type="nucleotide sequence ID" value="NZ_QXIV01000037.1"/>
</dbReference>
<feature type="compositionally biased region" description="Basic residues" evidence="2">
    <location>
        <begin position="345"/>
        <end position="354"/>
    </location>
</feature>
<dbReference type="EMBL" id="QXIX01000045">
    <property type="protein sequence ID" value="RIE13171.1"/>
    <property type="molecule type" value="Genomic_DNA"/>
</dbReference>